<dbReference type="Pfam" id="PF12802">
    <property type="entry name" value="MarR_2"/>
    <property type="match status" value="1"/>
</dbReference>
<evidence type="ECO:0000256" key="2">
    <source>
        <dbReference type="SAM" id="MobiDB-lite"/>
    </source>
</evidence>
<feature type="domain" description="HTH marR-type" evidence="3">
    <location>
        <begin position="16"/>
        <end position="66"/>
    </location>
</feature>
<evidence type="ECO:0000256" key="1">
    <source>
        <dbReference type="ARBA" id="ARBA00006479"/>
    </source>
</evidence>
<dbReference type="Pfam" id="PF00480">
    <property type="entry name" value="ROK"/>
    <property type="match status" value="1"/>
</dbReference>
<dbReference type="PANTHER" id="PTHR18964:SF149">
    <property type="entry name" value="BIFUNCTIONAL UDP-N-ACETYLGLUCOSAMINE 2-EPIMERASE_N-ACETYLMANNOSAMINE KINASE"/>
    <property type="match status" value="1"/>
</dbReference>
<dbReference type="InterPro" id="IPR036390">
    <property type="entry name" value="WH_DNA-bd_sf"/>
</dbReference>
<dbReference type="AlphaFoldDB" id="A0A078MQX5"/>
<dbReference type="EMBL" id="LN483072">
    <property type="protein sequence ID" value="CEA09618.1"/>
    <property type="molecule type" value="Genomic_DNA"/>
</dbReference>
<dbReference type="Gene3D" id="1.10.10.10">
    <property type="entry name" value="Winged helix-like DNA-binding domain superfamily/Winged helix DNA-binding domain"/>
    <property type="match status" value="1"/>
</dbReference>
<dbReference type="SUPFAM" id="SSF53067">
    <property type="entry name" value="Actin-like ATPase domain"/>
    <property type="match status" value="1"/>
</dbReference>
<gene>
    <name evidence="4" type="primary">nagC_2</name>
    <name evidence="4" type="ORF">BN1051_02990</name>
</gene>
<name>A0A078MQX5_9MICC</name>
<dbReference type="InterPro" id="IPR000835">
    <property type="entry name" value="HTH_MarR-typ"/>
</dbReference>
<dbReference type="PATRIC" id="fig|1461584.3.peg.2966"/>
<accession>A0A078MQX5</accession>
<dbReference type="PANTHER" id="PTHR18964">
    <property type="entry name" value="ROK (REPRESSOR, ORF, KINASE) FAMILY"/>
    <property type="match status" value="1"/>
</dbReference>
<feature type="region of interest" description="Disordered" evidence="2">
    <location>
        <begin position="390"/>
        <end position="415"/>
    </location>
</feature>
<dbReference type="Gene3D" id="3.30.420.40">
    <property type="match status" value="2"/>
</dbReference>
<dbReference type="InterPro" id="IPR043129">
    <property type="entry name" value="ATPase_NBD"/>
</dbReference>
<protein>
    <submittedName>
        <fullName evidence="4">N-acetylglucosamine repressor</fullName>
    </submittedName>
</protein>
<dbReference type="InterPro" id="IPR000600">
    <property type="entry name" value="ROK"/>
</dbReference>
<comment type="similarity">
    <text evidence="1">Belongs to the ROK (NagC/XylR) family.</text>
</comment>
<dbReference type="SUPFAM" id="SSF46785">
    <property type="entry name" value="Winged helix' DNA-binding domain"/>
    <property type="match status" value="1"/>
</dbReference>
<evidence type="ECO:0000259" key="3">
    <source>
        <dbReference type="Pfam" id="PF12802"/>
    </source>
</evidence>
<reference evidence="4" key="1">
    <citation type="submission" date="2014-07" db="EMBL/GenBank/DDBJ databases">
        <authorList>
            <person name="Urmite Genomes Urmite Genomes"/>
        </authorList>
    </citation>
    <scope>NUCLEOTIDE SEQUENCE</scope>
    <source>
        <strain evidence="4">11W110_air</strain>
    </source>
</reference>
<sequence>MGEATTGTEVRRANLARVLSLLHRQGPLSRAQLTRLTGFNRSTVGALAADLVQRGLARETAPDGGRVGRPSPIVHPNDKVAALAVHPDVDAVTVGVVGLGGGVRHRVRRETDGAPSPEAAAALAADVVAGLRRELAGLHAVVGVGAAVPGLVRAEDGHVLLAPHLGWEDEPFAARLAEALQLPVRAANDANLGSLAESRYGAAVGAADVVYLNGSASGIGGGAVVGGVPLHGGAGYAGEFGHTRVSVPGLPCHCGRSGCLETEVSLAGLLAALGLARADLDELQRAIAAGPSPALQAEAARQLDLLGSALTDLVNIFNPQLVVLGGFLAALYGLEPQRLRDAVAGGPIGGLGRQVDIRPAQLGAELLLVGAAELAFEPVLADAALPPATAQSGAEADADAGRSGPAADAVPARGA</sequence>
<proteinExistence type="inferred from homology"/>
<dbReference type="InterPro" id="IPR036388">
    <property type="entry name" value="WH-like_DNA-bd_sf"/>
</dbReference>
<organism evidence="4">
    <name type="scientific">Arthrobacter saudimassiliensis</name>
    <dbReference type="NCBI Taxonomy" id="1461584"/>
    <lineage>
        <taxon>Bacteria</taxon>
        <taxon>Bacillati</taxon>
        <taxon>Actinomycetota</taxon>
        <taxon>Actinomycetes</taxon>
        <taxon>Micrococcales</taxon>
        <taxon>Micrococcaceae</taxon>
        <taxon>Arthrobacter</taxon>
    </lineage>
</organism>
<evidence type="ECO:0000313" key="4">
    <source>
        <dbReference type="EMBL" id="CEA09618.1"/>
    </source>
</evidence>
<dbReference type="GO" id="GO:0003700">
    <property type="term" value="F:DNA-binding transcription factor activity"/>
    <property type="evidence" value="ECO:0007669"/>
    <property type="project" value="InterPro"/>
</dbReference>